<dbReference type="GO" id="GO:0006400">
    <property type="term" value="P:tRNA modification"/>
    <property type="evidence" value="ECO:0007669"/>
    <property type="project" value="InterPro"/>
</dbReference>
<protein>
    <recommendedName>
        <fullName evidence="2">THUMP domain-containing protein</fullName>
    </recommendedName>
</protein>
<evidence type="ECO:0000313" key="3">
    <source>
        <dbReference type="EMBL" id="NDV36930.1"/>
    </source>
</evidence>
<name>A0A6B2LJC5_9EUKA</name>
<dbReference type="SUPFAM" id="SSF143437">
    <property type="entry name" value="THUMP domain-like"/>
    <property type="match status" value="1"/>
</dbReference>
<dbReference type="CDD" id="cd11717">
    <property type="entry name" value="THUMP_THUMPD1_like"/>
    <property type="match status" value="1"/>
</dbReference>
<reference evidence="3" key="1">
    <citation type="journal article" date="2020" name="J. Eukaryot. Microbiol.">
        <title>De novo Sequencing, Assembly and Annotation of the Transcriptome for the Free-Living Testate Amoeba Arcella intermedia.</title>
        <authorList>
            <person name="Ribeiro G.M."/>
            <person name="Porfirio-Sousa A.L."/>
            <person name="Maurer-Alcala X.X."/>
            <person name="Katz L.A."/>
            <person name="Lahr D.J.G."/>
        </authorList>
    </citation>
    <scope>NUCLEOTIDE SEQUENCE</scope>
</reference>
<dbReference type="PANTHER" id="PTHR13452">
    <property type="entry name" value="THUMP DOMAIN CONTAINING PROTEIN 1-RELATED"/>
    <property type="match status" value="1"/>
</dbReference>
<proteinExistence type="predicted"/>
<dbReference type="SMART" id="SM00981">
    <property type="entry name" value="THUMP"/>
    <property type="match status" value="1"/>
</dbReference>
<organism evidence="3">
    <name type="scientific">Arcella intermedia</name>
    <dbReference type="NCBI Taxonomy" id="1963864"/>
    <lineage>
        <taxon>Eukaryota</taxon>
        <taxon>Amoebozoa</taxon>
        <taxon>Tubulinea</taxon>
        <taxon>Elardia</taxon>
        <taxon>Arcellinida</taxon>
        <taxon>Sphaerothecina</taxon>
        <taxon>Arcellidae</taxon>
        <taxon>Arcella</taxon>
    </lineage>
</organism>
<dbReference type="EMBL" id="GIBP01007961">
    <property type="protein sequence ID" value="NDV36930.1"/>
    <property type="molecule type" value="Transcribed_RNA"/>
</dbReference>
<dbReference type="PANTHER" id="PTHR13452:SF10">
    <property type="entry name" value="THUMP DOMAIN-CONTAINING PROTEIN 1"/>
    <property type="match status" value="1"/>
</dbReference>
<dbReference type="AlphaFoldDB" id="A0A6B2LJC5"/>
<dbReference type="InterPro" id="IPR040183">
    <property type="entry name" value="THUMPD1-like"/>
</dbReference>
<dbReference type="Pfam" id="PF02926">
    <property type="entry name" value="THUMP"/>
    <property type="match status" value="1"/>
</dbReference>
<evidence type="ECO:0000256" key="1">
    <source>
        <dbReference type="PROSITE-ProRule" id="PRU00529"/>
    </source>
</evidence>
<accession>A0A6B2LJC5</accession>
<feature type="domain" description="THUMP" evidence="2">
    <location>
        <begin position="24"/>
        <end position="127"/>
    </location>
</feature>
<evidence type="ECO:0000259" key="2">
    <source>
        <dbReference type="PROSITE" id="PS51165"/>
    </source>
</evidence>
<dbReference type="PROSITE" id="PS51165">
    <property type="entry name" value="THUMP"/>
    <property type="match status" value="1"/>
</dbReference>
<dbReference type="InterPro" id="IPR004114">
    <property type="entry name" value="THUMP_dom"/>
</dbReference>
<dbReference type="Gene3D" id="3.30.2300.10">
    <property type="entry name" value="THUMP superfamily"/>
    <property type="match status" value="1"/>
</dbReference>
<keyword evidence="1" id="KW-0694">RNA-binding</keyword>
<sequence length="153" mass="17191">MSHQIDPIQLVTQLLTAEEQTYSLPHNATKKRLRFLLRMIPVQTVCAANPDVLYSKLKELIYTSFSPGKTFCIRYKKRNNTALAEKDQVVKDVGGMIPSSHKANLKNPDLTILIEVIKTVACVSIIPDLAKWKHFNISAHQTPKTPLPAKDSL</sequence>
<dbReference type="GO" id="GO:0003723">
    <property type="term" value="F:RNA binding"/>
    <property type="evidence" value="ECO:0007669"/>
    <property type="project" value="UniProtKB-UniRule"/>
</dbReference>